<protein>
    <submittedName>
        <fullName evidence="1">Uncharacterized protein</fullName>
    </submittedName>
</protein>
<organism evidence="1 2">
    <name type="scientific">Natronogracilivirga saccharolytica</name>
    <dbReference type="NCBI Taxonomy" id="2812953"/>
    <lineage>
        <taxon>Bacteria</taxon>
        <taxon>Pseudomonadati</taxon>
        <taxon>Balneolota</taxon>
        <taxon>Balneolia</taxon>
        <taxon>Balneolales</taxon>
        <taxon>Cyclonatronaceae</taxon>
        <taxon>Natronogracilivirga</taxon>
    </lineage>
</organism>
<accession>A0A8J7S7R9</accession>
<reference evidence="1" key="1">
    <citation type="submission" date="2021-02" db="EMBL/GenBank/DDBJ databases">
        <title>Natronogracilivirga saccharolytica gen. nov. sp. nov. a new anaerobic, haloalkiliphilic carbohydrate-fermenting bacterium from soda lake and proposing of Cyclonatronumiaceae fam. nov. in the phylum Balneolaeota.</title>
        <authorList>
            <person name="Zhilina T.N."/>
            <person name="Sorokin D.Y."/>
            <person name="Zavarzina D.G."/>
            <person name="Toshchakov S.V."/>
            <person name="Kublanov I.V."/>
        </authorList>
    </citation>
    <scope>NUCLEOTIDE SEQUENCE</scope>
    <source>
        <strain evidence="1">Z-1702</strain>
    </source>
</reference>
<dbReference type="AlphaFoldDB" id="A0A8J7S7R9"/>
<proteinExistence type="predicted"/>
<name>A0A8J7S7R9_9BACT</name>
<comment type="caution">
    <text evidence="1">The sequence shown here is derived from an EMBL/GenBank/DDBJ whole genome shotgun (WGS) entry which is preliminary data.</text>
</comment>
<dbReference type="Proteomes" id="UP000673975">
    <property type="component" value="Unassembled WGS sequence"/>
</dbReference>
<keyword evidence="2" id="KW-1185">Reference proteome</keyword>
<dbReference type="EMBL" id="JAFIDN010000011">
    <property type="protein sequence ID" value="MBP3193543.1"/>
    <property type="molecule type" value="Genomic_DNA"/>
</dbReference>
<evidence type="ECO:0000313" key="1">
    <source>
        <dbReference type="EMBL" id="MBP3193543.1"/>
    </source>
</evidence>
<sequence length="51" mass="5892">MKFFLFLFTFSSIGIDACEEQPEDPTDGKMFDEEVPLPMEGVEDLIFQKKT</sequence>
<evidence type="ECO:0000313" key="2">
    <source>
        <dbReference type="Proteomes" id="UP000673975"/>
    </source>
</evidence>
<gene>
    <name evidence="1" type="ORF">NATSA_12780</name>
</gene>
<dbReference type="RefSeq" id="WP_210512999.1">
    <property type="nucleotide sequence ID" value="NZ_JAFIDN010000011.1"/>
</dbReference>